<dbReference type="Gene3D" id="1.20.1280.50">
    <property type="match status" value="1"/>
</dbReference>
<feature type="domain" description="F-box" evidence="2">
    <location>
        <begin position="45"/>
        <end position="91"/>
    </location>
</feature>
<gene>
    <name evidence="3" type="ORF">M0811_11496</name>
</gene>
<feature type="transmembrane region" description="Helical" evidence="1">
    <location>
        <begin position="417"/>
        <end position="437"/>
    </location>
</feature>
<feature type="transmembrane region" description="Helical" evidence="1">
    <location>
        <begin position="387"/>
        <end position="405"/>
    </location>
</feature>
<dbReference type="EMBL" id="JAPDFW010000102">
    <property type="protein sequence ID" value="KAJ5069834.1"/>
    <property type="molecule type" value="Genomic_DNA"/>
</dbReference>
<name>A0A9Q0R7B2_ANAIG</name>
<dbReference type="OrthoDB" id="3219396at2759"/>
<dbReference type="PROSITE" id="PS50181">
    <property type="entry name" value="FBOX"/>
    <property type="match status" value="1"/>
</dbReference>
<keyword evidence="1" id="KW-0472">Membrane</keyword>
<feature type="transmembrane region" description="Helical" evidence="1">
    <location>
        <begin position="353"/>
        <end position="375"/>
    </location>
</feature>
<dbReference type="Pfam" id="PF12937">
    <property type="entry name" value="F-box-like"/>
    <property type="match status" value="1"/>
</dbReference>
<evidence type="ECO:0000256" key="1">
    <source>
        <dbReference type="SAM" id="Phobius"/>
    </source>
</evidence>
<keyword evidence="1" id="KW-1133">Transmembrane helix</keyword>
<comment type="caution">
    <text evidence="3">The sequence shown here is derived from an EMBL/GenBank/DDBJ whole genome shotgun (WGS) entry which is preliminary data.</text>
</comment>
<keyword evidence="4" id="KW-1185">Reference proteome</keyword>
<protein>
    <recommendedName>
        <fullName evidence="2">F-box domain-containing protein</fullName>
    </recommendedName>
</protein>
<proteinExistence type="predicted"/>
<dbReference type="SMART" id="SM00256">
    <property type="entry name" value="FBOX"/>
    <property type="match status" value="1"/>
</dbReference>
<feature type="transmembrane region" description="Helical" evidence="1">
    <location>
        <begin position="296"/>
        <end position="318"/>
    </location>
</feature>
<feature type="transmembrane region" description="Helical" evidence="1">
    <location>
        <begin position="266"/>
        <end position="284"/>
    </location>
</feature>
<accession>A0A9Q0R7B2</accession>
<reference evidence="3" key="1">
    <citation type="submission" date="2022-10" db="EMBL/GenBank/DDBJ databases">
        <title>Novel sulphate-reducing endosymbionts in the free-living metamonad Anaeramoeba.</title>
        <authorList>
            <person name="Jerlstrom-Hultqvist J."/>
            <person name="Cepicka I."/>
            <person name="Gallot-Lavallee L."/>
            <person name="Salas-Leiva D."/>
            <person name="Curtis B.A."/>
            <person name="Zahonova K."/>
            <person name="Pipaliya S."/>
            <person name="Dacks J."/>
            <person name="Roger A.J."/>
        </authorList>
    </citation>
    <scope>NUCLEOTIDE SEQUENCE</scope>
    <source>
        <strain evidence="3">BMAN</strain>
    </source>
</reference>
<dbReference type="Proteomes" id="UP001149090">
    <property type="component" value="Unassembled WGS sequence"/>
</dbReference>
<evidence type="ECO:0000259" key="2">
    <source>
        <dbReference type="PROSITE" id="PS50181"/>
    </source>
</evidence>
<feature type="transmembrane region" description="Helical" evidence="1">
    <location>
        <begin position="444"/>
        <end position="464"/>
    </location>
</feature>
<feature type="transmembrane region" description="Helical" evidence="1">
    <location>
        <begin position="476"/>
        <end position="505"/>
    </location>
</feature>
<dbReference type="CDD" id="cd09917">
    <property type="entry name" value="F-box_SF"/>
    <property type="match status" value="1"/>
</dbReference>
<evidence type="ECO:0000313" key="3">
    <source>
        <dbReference type="EMBL" id="KAJ5069834.1"/>
    </source>
</evidence>
<dbReference type="SUPFAM" id="SSF81383">
    <property type="entry name" value="F-box domain"/>
    <property type="match status" value="1"/>
</dbReference>
<dbReference type="InterPro" id="IPR001810">
    <property type="entry name" value="F-box_dom"/>
</dbReference>
<keyword evidence="1" id="KW-0812">Transmembrane</keyword>
<feature type="transmembrane region" description="Helical" evidence="1">
    <location>
        <begin position="327"/>
        <end position="347"/>
    </location>
</feature>
<dbReference type="AlphaFoldDB" id="A0A9Q0R7B2"/>
<dbReference type="InterPro" id="IPR036047">
    <property type="entry name" value="F-box-like_dom_sf"/>
</dbReference>
<evidence type="ECO:0000313" key="4">
    <source>
        <dbReference type="Proteomes" id="UP001149090"/>
    </source>
</evidence>
<organism evidence="3 4">
    <name type="scientific">Anaeramoeba ignava</name>
    <name type="common">Anaerobic marine amoeba</name>
    <dbReference type="NCBI Taxonomy" id="1746090"/>
    <lineage>
        <taxon>Eukaryota</taxon>
        <taxon>Metamonada</taxon>
        <taxon>Anaeramoebidae</taxon>
        <taxon>Anaeramoeba</taxon>
    </lineage>
</organism>
<sequence>MNIFETTNYKSKQAIKIGREHLNELKRGEYCEFAEHLKLPPKEENLILEMLPEDIFLYIFKYLSPGDLIRVASTCTTLNELSQDINTWRIITYNYNQFLILKEIEFEKRDNVYQENEIPIYGIIEKLKSLTNNNIDNEFITDSGFITEFITDSEFDKKSNLINLNPKQKLSETKPNLSSFFRRRRNEDPFIISLEENEIERNLIEYIEKIPNPQKEIISKAKLIYNSILERKQQIDKNIKIRRKQERRRKQKEARRQFLKQYKHQLLSLLFFLLITIFVSIILINVYIDNNLSSNILYFFIPLFISILITASFFFYLYKVLQDSEILIYETGMIILFIELLLIGLRIETTIKGSWLLIFIPFFIFIGFIIIYYINLILKKNDLFYKLLLLSIFVLFLIFLILLGLRLDETIKSNYGIIFIPFFLINLVTFIILFYLIYGKYKRIMIFIILAGILLFEILLVLFIEGSISRITYVFIPLYYFLVFNFLFCFFVLFLIFNVLPFVCFEK</sequence>